<reference evidence="1" key="1">
    <citation type="submission" date="2022-08" db="EMBL/GenBank/DDBJ databases">
        <title>Genome Sequence of Fusarium decemcellulare.</title>
        <authorList>
            <person name="Buettner E."/>
        </authorList>
    </citation>
    <scope>NUCLEOTIDE SEQUENCE</scope>
    <source>
        <strain evidence="1">Babe19</strain>
    </source>
</reference>
<protein>
    <submittedName>
        <fullName evidence="1">Uncharacterized protein</fullName>
    </submittedName>
</protein>
<accession>A0ACC1SP34</accession>
<dbReference type="Proteomes" id="UP001148629">
    <property type="component" value="Unassembled WGS sequence"/>
</dbReference>
<gene>
    <name evidence="1" type="ORF">NM208_g3437</name>
</gene>
<keyword evidence="2" id="KW-1185">Reference proteome</keyword>
<sequence>MNLTTIALCLFSLVAGSIAQTPGFDAVLTPTAWQQLSAGQTFTITWNAPAQYSGQRITISLIGGTSQGSQVPIQDIATGVSNDAEAYDWTVDTTLGSANVYGLVFKLESDPNIFQYSNPFKIERASGGRPTSTTSHSDKKSIDYTSTTTPVSGINTAEWTSSLYFTAVSSKATIDAASCNTGVSTATSRVMYTTVPHGHNNTGTAGPLPVPTTVQTSPIASPPVIVTAGADHLSASLPILGGLLIAGLVL</sequence>
<dbReference type="EMBL" id="JANRMS010000232">
    <property type="protein sequence ID" value="KAJ3543699.1"/>
    <property type="molecule type" value="Genomic_DNA"/>
</dbReference>
<evidence type="ECO:0000313" key="1">
    <source>
        <dbReference type="EMBL" id="KAJ3543699.1"/>
    </source>
</evidence>
<name>A0ACC1SP34_9HYPO</name>
<proteinExistence type="predicted"/>
<comment type="caution">
    <text evidence="1">The sequence shown here is derived from an EMBL/GenBank/DDBJ whole genome shotgun (WGS) entry which is preliminary data.</text>
</comment>
<organism evidence="1 2">
    <name type="scientific">Fusarium decemcellulare</name>
    <dbReference type="NCBI Taxonomy" id="57161"/>
    <lineage>
        <taxon>Eukaryota</taxon>
        <taxon>Fungi</taxon>
        <taxon>Dikarya</taxon>
        <taxon>Ascomycota</taxon>
        <taxon>Pezizomycotina</taxon>
        <taxon>Sordariomycetes</taxon>
        <taxon>Hypocreomycetidae</taxon>
        <taxon>Hypocreales</taxon>
        <taxon>Nectriaceae</taxon>
        <taxon>Fusarium</taxon>
        <taxon>Fusarium decemcellulare species complex</taxon>
    </lineage>
</organism>
<evidence type="ECO:0000313" key="2">
    <source>
        <dbReference type="Proteomes" id="UP001148629"/>
    </source>
</evidence>